<evidence type="ECO:0000313" key="2">
    <source>
        <dbReference type="Proteomes" id="UP000799779"/>
    </source>
</evidence>
<proteinExistence type="predicted"/>
<gene>
    <name evidence="1" type="ORF">P154DRAFT_520535</name>
</gene>
<keyword evidence="2" id="KW-1185">Reference proteome</keyword>
<organism evidence="1 2">
    <name type="scientific">Amniculicola lignicola CBS 123094</name>
    <dbReference type="NCBI Taxonomy" id="1392246"/>
    <lineage>
        <taxon>Eukaryota</taxon>
        <taxon>Fungi</taxon>
        <taxon>Dikarya</taxon>
        <taxon>Ascomycota</taxon>
        <taxon>Pezizomycotina</taxon>
        <taxon>Dothideomycetes</taxon>
        <taxon>Pleosporomycetidae</taxon>
        <taxon>Pleosporales</taxon>
        <taxon>Amniculicolaceae</taxon>
        <taxon>Amniculicola</taxon>
    </lineage>
</organism>
<name>A0A6A5WYX8_9PLEO</name>
<protein>
    <submittedName>
        <fullName evidence="1">Uncharacterized protein</fullName>
    </submittedName>
</protein>
<dbReference type="EMBL" id="ML977575">
    <property type="protein sequence ID" value="KAF2002766.1"/>
    <property type="molecule type" value="Genomic_DNA"/>
</dbReference>
<dbReference type="Proteomes" id="UP000799779">
    <property type="component" value="Unassembled WGS sequence"/>
</dbReference>
<dbReference type="OrthoDB" id="14784at2759"/>
<reference evidence="1" key="1">
    <citation type="journal article" date="2020" name="Stud. Mycol.">
        <title>101 Dothideomycetes genomes: a test case for predicting lifestyles and emergence of pathogens.</title>
        <authorList>
            <person name="Haridas S."/>
            <person name="Albert R."/>
            <person name="Binder M."/>
            <person name="Bloem J."/>
            <person name="Labutti K."/>
            <person name="Salamov A."/>
            <person name="Andreopoulos B."/>
            <person name="Baker S."/>
            <person name="Barry K."/>
            <person name="Bills G."/>
            <person name="Bluhm B."/>
            <person name="Cannon C."/>
            <person name="Castanera R."/>
            <person name="Culley D."/>
            <person name="Daum C."/>
            <person name="Ezra D."/>
            <person name="Gonzalez J."/>
            <person name="Henrissat B."/>
            <person name="Kuo A."/>
            <person name="Liang C."/>
            <person name="Lipzen A."/>
            <person name="Lutzoni F."/>
            <person name="Magnuson J."/>
            <person name="Mondo S."/>
            <person name="Nolan M."/>
            <person name="Ohm R."/>
            <person name="Pangilinan J."/>
            <person name="Park H.-J."/>
            <person name="Ramirez L."/>
            <person name="Alfaro M."/>
            <person name="Sun H."/>
            <person name="Tritt A."/>
            <person name="Yoshinaga Y."/>
            <person name="Zwiers L.-H."/>
            <person name="Turgeon B."/>
            <person name="Goodwin S."/>
            <person name="Spatafora J."/>
            <person name="Crous P."/>
            <person name="Grigoriev I."/>
        </authorList>
    </citation>
    <scope>NUCLEOTIDE SEQUENCE</scope>
    <source>
        <strain evidence="1">CBS 123094</strain>
    </source>
</reference>
<evidence type="ECO:0000313" key="1">
    <source>
        <dbReference type="EMBL" id="KAF2002766.1"/>
    </source>
</evidence>
<sequence length="81" mass="9115">MRQLSIHPPLLNSSNPWCSNLDQLRELYACPFTGAVSTRTSLLTGFLNDSSIHQYAFLNPRKEEAIGYMNSRPENQFGGIV</sequence>
<feature type="non-terminal residue" evidence="1">
    <location>
        <position position="81"/>
    </location>
</feature>
<dbReference type="AlphaFoldDB" id="A0A6A5WYX8"/>
<accession>A0A6A5WYX8</accession>